<reference evidence="1" key="1">
    <citation type="submission" date="2021-01" db="EMBL/GenBank/DDBJ databases">
        <title>Phytophthora aleatoria, a newly-described species from Pinus radiata is distinct from Phytophthora cactorum isolates based on comparative genomics.</title>
        <authorList>
            <person name="Mcdougal R."/>
            <person name="Panda P."/>
            <person name="Williams N."/>
            <person name="Studholme D.J."/>
        </authorList>
    </citation>
    <scope>NUCLEOTIDE SEQUENCE</scope>
    <source>
        <strain evidence="1">NZFS 3830</strain>
    </source>
</reference>
<sequence length="75" mass="8112">MSTYRDSSNPALDGWMLEMFFFASLRVGGLDLVGAAGERYTWNPSIVVVSDGISTLLERTDIQSSITGLAALPSR</sequence>
<dbReference type="EMBL" id="JAENGZ010001195">
    <property type="protein sequence ID" value="KAG6949856.1"/>
    <property type="molecule type" value="Genomic_DNA"/>
</dbReference>
<dbReference type="AlphaFoldDB" id="A0A8T1TW59"/>
<evidence type="ECO:0000313" key="1">
    <source>
        <dbReference type="EMBL" id="KAG6949856.1"/>
    </source>
</evidence>
<name>A0A8T1TW59_9STRA</name>
<proteinExistence type="predicted"/>
<organism evidence="1 2">
    <name type="scientific">Phytophthora cactorum</name>
    <dbReference type="NCBI Taxonomy" id="29920"/>
    <lineage>
        <taxon>Eukaryota</taxon>
        <taxon>Sar</taxon>
        <taxon>Stramenopiles</taxon>
        <taxon>Oomycota</taxon>
        <taxon>Peronosporomycetes</taxon>
        <taxon>Peronosporales</taxon>
        <taxon>Peronosporaceae</taxon>
        <taxon>Phytophthora</taxon>
    </lineage>
</organism>
<comment type="caution">
    <text evidence="1">The sequence shown here is derived from an EMBL/GenBank/DDBJ whole genome shotgun (WGS) entry which is preliminary data.</text>
</comment>
<gene>
    <name evidence="1" type="ORF">JG687_00014583</name>
</gene>
<evidence type="ECO:0000313" key="2">
    <source>
        <dbReference type="Proteomes" id="UP000688947"/>
    </source>
</evidence>
<dbReference type="Proteomes" id="UP000688947">
    <property type="component" value="Unassembled WGS sequence"/>
</dbReference>
<accession>A0A8T1TW59</accession>
<protein>
    <submittedName>
        <fullName evidence="1">Uncharacterized protein</fullName>
    </submittedName>
</protein>